<evidence type="ECO:0000313" key="2">
    <source>
        <dbReference type="EMBL" id="EMD37218.1"/>
    </source>
</evidence>
<gene>
    <name evidence="2" type="ORF">CERSUDRAFT_95472</name>
</gene>
<proteinExistence type="predicted"/>
<evidence type="ECO:0000313" key="3">
    <source>
        <dbReference type="Proteomes" id="UP000016930"/>
    </source>
</evidence>
<organism evidence="2 3">
    <name type="scientific">Ceriporiopsis subvermispora (strain B)</name>
    <name type="common">White-rot fungus</name>
    <name type="synonym">Gelatoporia subvermispora</name>
    <dbReference type="NCBI Taxonomy" id="914234"/>
    <lineage>
        <taxon>Eukaryota</taxon>
        <taxon>Fungi</taxon>
        <taxon>Dikarya</taxon>
        <taxon>Basidiomycota</taxon>
        <taxon>Agaricomycotina</taxon>
        <taxon>Agaricomycetes</taxon>
        <taxon>Polyporales</taxon>
        <taxon>Gelatoporiaceae</taxon>
        <taxon>Gelatoporia</taxon>
    </lineage>
</organism>
<name>M2QJJ6_CERS8</name>
<protein>
    <submittedName>
        <fullName evidence="2">Uncharacterized protein</fullName>
    </submittedName>
</protein>
<reference evidence="2 3" key="1">
    <citation type="journal article" date="2012" name="Proc. Natl. Acad. Sci. U.S.A.">
        <title>Comparative genomics of Ceriporiopsis subvermispora and Phanerochaete chrysosporium provide insight into selective ligninolysis.</title>
        <authorList>
            <person name="Fernandez-Fueyo E."/>
            <person name="Ruiz-Duenas F.J."/>
            <person name="Ferreira P."/>
            <person name="Floudas D."/>
            <person name="Hibbett D.S."/>
            <person name="Canessa P."/>
            <person name="Larrondo L.F."/>
            <person name="James T.Y."/>
            <person name="Seelenfreund D."/>
            <person name="Lobos S."/>
            <person name="Polanco R."/>
            <person name="Tello M."/>
            <person name="Honda Y."/>
            <person name="Watanabe T."/>
            <person name="Watanabe T."/>
            <person name="Ryu J.S."/>
            <person name="Kubicek C.P."/>
            <person name="Schmoll M."/>
            <person name="Gaskell J."/>
            <person name="Hammel K.E."/>
            <person name="St John F.J."/>
            <person name="Vanden Wymelenberg A."/>
            <person name="Sabat G."/>
            <person name="Splinter BonDurant S."/>
            <person name="Syed K."/>
            <person name="Yadav J.S."/>
            <person name="Doddapaneni H."/>
            <person name="Subramanian V."/>
            <person name="Lavin J.L."/>
            <person name="Oguiza J.A."/>
            <person name="Perez G."/>
            <person name="Pisabarro A.G."/>
            <person name="Ramirez L."/>
            <person name="Santoyo F."/>
            <person name="Master E."/>
            <person name="Coutinho P.M."/>
            <person name="Henrissat B."/>
            <person name="Lombard V."/>
            <person name="Magnuson J.K."/>
            <person name="Kuees U."/>
            <person name="Hori C."/>
            <person name="Igarashi K."/>
            <person name="Samejima M."/>
            <person name="Held B.W."/>
            <person name="Barry K.W."/>
            <person name="LaButti K.M."/>
            <person name="Lapidus A."/>
            <person name="Lindquist E.A."/>
            <person name="Lucas S.M."/>
            <person name="Riley R."/>
            <person name="Salamov A.A."/>
            <person name="Hoffmeister D."/>
            <person name="Schwenk D."/>
            <person name="Hadar Y."/>
            <person name="Yarden O."/>
            <person name="de Vries R.P."/>
            <person name="Wiebenga A."/>
            <person name="Stenlid J."/>
            <person name="Eastwood D."/>
            <person name="Grigoriev I.V."/>
            <person name="Berka R.M."/>
            <person name="Blanchette R.A."/>
            <person name="Kersten P."/>
            <person name="Martinez A.T."/>
            <person name="Vicuna R."/>
            <person name="Cullen D."/>
        </authorList>
    </citation>
    <scope>NUCLEOTIDE SEQUENCE [LARGE SCALE GENOMIC DNA]</scope>
    <source>
        <strain evidence="2 3">B</strain>
    </source>
</reference>
<keyword evidence="3" id="KW-1185">Reference proteome</keyword>
<dbReference type="AlphaFoldDB" id="M2QJJ6"/>
<accession>M2QJJ6</accession>
<dbReference type="EMBL" id="KB445797">
    <property type="protein sequence ID" value="EMD37218.1"/>
    <property type="molecule type" value="Genomic_DNA"/>
</dbReference>
<feature type="region of interest" description="Disordered" evidence="1">
    <location>
        <begin position="110"/>
        <end position="129"/>
    </location>
</feature>
<dbReference type="HOGENOM" id="CLU_1844843_0_0_1"/>
<evidence type="ECO:0000256" key="1">
    <source>
        <dbReference type="SAM" id="MobiDB-lite"/>
    </source>
</evidence>
<dbReference type="Proteomes" id="UP000016930">
    <property type="component" value="Unassembled WGS sequence"/>
</dbReference>
<sequence length="139" mass="15057">MSDLSQNVRVAFTPVMRLKSAQSQVLDACSAPIPSEDGERATQEWVHQIEATMAEYEHARNAFKEHGTLNDTTFMRGMTALTQAIAALLQREDATAAKPTCYVPPCSRCPSGSPTSPSLPVPTPGNGNDIRRIAPSFHC</sequence>